<dbReference type="InterPro" id="IPR002931">
    <property type="entry name" value="Transglutaminase-like"/>
</dbReference>
<keyword evidence="12" id="KW-1185">Reference proteome</keyword>
<feature type="active site" evidence="8">
    <location>
        <position position="216"/>
    </location>
</feature>
<dbReference type="Pfam" id="PF01841">
    <property type="entry name" value="Transglut_core"/>
    <property type="match status" value="1"/>
</dbReference>
<dbReference type="InterPro" id="IPR014756">
    <property type="entry name" value="Ig_E-set"/>
</dbReference>
<dbReference type="InterPro" id="IPR023608">
    <property type="entry name" value="Transglutaminase_animal"/>
</dbReference>
<reference evidence="11" key="1">
    <citation type="journal article" date="2022" name="bioRxiv">
        <title>Sequencing and chromosome-scale assembly of the giantPleurodeles waltlgenome.</title>
        <authorList>
            <person name="Brown T."/>
            <person name="Elewa A."/>
            <person name="Iarovenko S."/>
            <person name="Subramanian E."/>
            <person name="Araus A.J."/>
            <person name="Petzold A."/>
            <person name="Susuki M."/>
            <person name="Suzuki K.-i.T."/>
            <person name="Hayashi T."/>
            <person name="Toyoda A."/>
            <person name="Oliveira C."/>
            <person name="Osipova E."/>
            <person name="Leigh N.D."/>
            <person name="Simon A."/>
            <person name="Yun M.H."/>
        </authorList>
    </citation>
    <scope>NUCLEOTIDE SEQUENCE</scope>
    <source>
        <strain evidence="11">20211129_DDA</strain>
        <tissue evidence="11">Liver</tissue>
    </source>
</reference>
<name>A0AAV7P9T6_PLEWA</name>
<evidence type="ECO:0000256" key="3">
    <source>
        <dbReference type="ARBA" id="ARBA00022723"/>
    </source>
</evidence>
<protein>
    <recommendedName>
        <fullName evidence="6">protein-glutamine gamma-glutamyltransferase</fullName>
        <ecNumber evidence="6">2.3.2.13</ecNumber>
    </recommendedName>
</protein>
<dbReference type="Pfam" id="PF00868">
    <property type="entry name" value="Transglut_N"/>
    <property type="match status" value="1"/>
</dbReference>
<dbReference type="Gene3D" id="2.60.40.10">
    <property type="entry name" value="Immunoglobulins"/>
    <property type="match status" value="3"/>
</dbReference>
<feature type="binding site" evidence="9">
    <location>
        <position position="341"/>
    </location>
    <ligand>
        <name>Ca(2+)</name>
        <dbReference type="ChEBI" id="CHEBI:29108"/>
    </ligand>
</feature>
<evidence type="ECO:0000256" key="9">
    <source>
        <dbReference type="PIRSR" id="PIRSR000459-2"/>
    </source>
</evidence>
<dbReference type="InterPro" id="IPR008958">
    <property type="entry name" value="Transglutaminase_C"/>
</dbReference>
<feature type="active site" evidence="8">
    <location>
        <position position="274"/>
    </location>
</feature>
<dbReference type="EC" id="2.3.2.13" evidence="6"/>
<dbReference type="FunFam" id="2.60.40.10:FF:000171">
    <property type="entry name" value="protein-glutamine gamma-glutamyltransferase 6"/>
    <property type="match status" value="1"/>
</dbReference>
<dbReference type="FunFam" id="3.90.260.10:FF:000001">
    <property type="entry name" value="Protein-glutamine gamma-glutamyltransferase 2"/>
    <property type="match status" value="1"/>
</dbReference>
<dbReference type="PIRSF" id="PIRSF000459">
    <property type="entry name" value="TGM_EBP42"/>
    <property type="match status" value="1"/>
</dbReference>
<dbReference type="EMBL" id="JANPWB010000011">
    <property type="protein sequence ID" value="KAJ1123925.1"/>
    <property type="molecule type" value="Genomic_DNA"/>
</dbReference>
<feature type="active site" evidence="8">
    <location>
        <position position="299"/>
    </location>
</feature>
<keyword evidence="4 9" id="KW-0106">Calcium</keyword>
<comment type="similarity">
    <text evidence="1">Belongs to the transglutaminase superfamily. Transglutaminase family.</text>
</comment>
<evidence type="ECO:0000256" key="7">
    <source>
        <dbReference type="ARBA" id="ARBA00051843"/>
    </source>
</evidence>
<evidence type="ECO:0000256" key="8">
    <source>
        <dbReference type="PIRSR" id="PIRSR000459-1"/>
    </source>
</evidence>
<gene>
    <name evidence="11" type="ORF">NDU88_002392</name>
</gene>
<keyword evidence="5" id="KW-0012">Acyltransferase</keyword>
<comment type="cofactor">
    <cofactor evidence="9">
        <name>Ca(2+)</name>
        <dbReference type="ChEBI" id="CHEBI:29108"/>
    </cofactor>
    <text evidence="9">Binds 1 Ca(2+) ion per subunit.</text>
</comment>
<keyword evidence="3 9" id="KW-0479">Metal-binding</keyword>
<dbReference type="InterPro" id="IPR036985">
    <property type="entry name" value="Transglutaminase-like_sf"/>
</dbReference>
<evidence type="ECO:0000256" key="6">
    <source>
        <dbReference type="ARBA" id="ARBA00024222"/>
    </source>
</evidence>
<proteinExistence type="inferred from homology"/>
<evidence type="ECO:0000259" key="10">
    <source>
        <dbReference type="SMART" id="SM00460"/>
    </source>
</evidence>
<dbReference type="SUPFAM" id="SSF54001">
    <property type="entry name" value="Cysteine proteinases"/>
    <property type="match status" value="1"/>
</dbReference>
<dbReference type="InterPro" id="IPR050779">
    <property type="entry name" value="Transglutaminase"/>
</dbReference>
<sequence>MRPSPSESDNTWASFPLSKVQDSASWVAAKHSNSKNSLVVAISSPANAVIGRYKLSIKISSKNGKSTSFRLGGFILLFNPWAPDDDVFLDDEEARQEYVLNDNGIIFFGQEDFILEQGWNYGQFEENILNICLAILDRNVNYKEDPIKDYSRRNDPVYVGRVVASMVNHFDDKGVLMGRWTGSFRGGVDPEAWVGSVDILKRWKKGGYKSVKYGQCWVFGGVTCTVLRCLGIPTRVVTNFQSAHDKNQNLCLDQYFDVSGHILDDDGDSIWNYHVWNESWFVRHDLDSESTYNGWQVLDSTPQERSSEMYRCGPASVQAVKQGDVDLDYDSPFVFAEVNADRVTWISYDEDDELMEPVHTDIKSIGQKISTKALGSDERMDITDAYKYPEGSEEERAVFLKAREKLLKMHVMEKGDKRKGSFGSSRRERIRKFSRLSEDENGHRRISKNPQISGKFKLSERPLISEDINIVLILNNPTSSRKTIHVNISSSTVKYTGQPTAEIFRDSHDVTVKPHSEERIPVLISASDYEHDLTRDNMVEVAAVCAVKNGGKLLVRKHVSLGQPPLSIQVHGEAVVNEPVQVEVTFTNPLPVWVKDGWLLVEGSGLVDGQLRKLLPVLEPRETASIEFEITPSRKGNRKLLVVFTSKRFSDIKGFQGIKVIKA</sequence>
<dbReference type="PANTHER" id="PTHR11590">
    <property type="entry name" value="PROTEIN-GLUTAMINE GAMMA-GLUTAMYLTRANSFERASE"/>
    <property type="match status" value="1"/>
</dbReference>
<dbReference type="Proteomes" id="UP001066276">
    <property type="component" value="Chromosome 7"/>
</dbReference>
<comment type="caution">
    <text evidence="11">The sequence shown here is derived from an EMBL/GenBank/DDBJ whole genome shotgun (WGS) entry which is preliminary data.</text>
</comment>
<evidence type="ECO:0000313" key="11">
    <source>
        <dbReference type="EMBL" id="KAJ1123925.1"/>
    </source>
</evidence>
<evidence type="ECO:0000256" key="4">
    <source>
        <dbReference type="ARBA" id="ARBA00022837"/>
    </source>
</evidence>
<keyword evidence="2" id="KW-0808">Transferase</keyword>
<dbReference type="GO" id="GO:0046872">
    <property type="term" value="F:metal ion binding"/>
    <property type="evidence" value="ECO:0007669"/>
    <property type="project" value="UniProtKB-KW"/>
</dbReference>
<feature type="binding site" evidence="9">
    <location>
        <position position="390"/>
    </location>
    <ligand>
        <name>Ca(2+)</name>
        <dbReference type="ChEBI" id="CHEBI:29108"/>
    </ligand>
</feature>
<evidence type="ECO:0000256" key="1">
    <source>
        <dbReference type="ARBA" id="ARBA00005968"/>
    </source>
</evidence>
<evidence type="ECO:0000256" key="2">
    <source>
        <dbReference type="ARBA" id="ARBA00022679"/>
    </source>
</evidence>
<dbReference type="SMART" id="SM00460">
    <property type="entry name" value="TGc"/>
    <property type="match status" value="1"/>
</dbReference>
<dbReference type="GO" id="GO:0003810">
    <property type="term" value="F:protein-glutamine gamma-glutamyltransferase activity"/>
    <property type="evidence" value="ECO:0007669"/>
    <property type="project" value="UniProtKB-EC"/>
</dbReference>
<dbReference type="InterPro" id="IPR036238">
    <property type="entry name" value="Transglutaminase_C_sf"/>
</dbReference>
<evidence type="ECO:0000256" key="5">
    <source>
        <dbReference type="ARBA" id="ARBA00023315"/>
    </source>
</evidence>
<dbReference type="Gene3D" id="3.90.260.10">
    <property type="entry name" value="Transglutaminase-like"/>
    <property type="match status" value="1"/>
</dbReference>
<dbReference type="FunFam" id="2.60.40.10:FF:000090">
    <property type="entry name" value="Protein-glutamine gamma-glutamyltransferase 2"/>
    <property type="match status" value="1"/>
</dbReference>
<feature type="domain" description="Transglutaminase-like" evidence="10">
    <location>
        <begin position="208"/>
        <end position="302"/>
    </location>
</feature>
<dbReference type="InterPro" id="IPR001102">
    <property type="entry name" value="Transglutaminase_N"/>
</dbReference>
<accession>A0AAV7P9T6</accession>
<dbReference type="Pfam" id="PF00927">
    <property type="entry name" value="Transglut_C"/>
    <property type="match status" value="2"/>
</dbReference>
<dbReference type="AlphaFoldDB" id="A0AAV7P9T6"/>
<feature type="binding site" evidence="9">
    <location>
        <position position="395"/>
    </location>
    <ligand>
        <name>Ca(2+)</name>
        <dbReference type="ChEBI" id="CHEBI:29108"/>
    </ligand>
</feature>
<dbReference type="PANTHER" id="PTHR11590:SF50">
    <property type="entry name" value="PROTEIN-GLUTAMINE GAMMA-GLUTAMYLTRANSFERASE 6"/>
    <property type="match status" value="1"/>
</dbReference>
<organism evidence="11 12">
    <name type="scientific">Pleurodeles waltl</name>
    <name type="common">Iberian ribbed newt</name>
    <dbReference type="NCBI Taxonomy" id="8319"/>
    <lineage>
        <taxon>Eukaryota</taxon>
        <taxon>Metazoa</taxon>
        <taxon>Chordata</taxon>
        <taxon>Craniata</taxon>
        <taxon>Vertebrata</taxon>
        <taxon>Euteleostomi</taxon>
        <taxon>Amphibia</taxon>
        <taxon>Batrachia</taxon>
        <taxon>Caudata</taxon>
        <taxon>Salamandroidea</taxon>
        <taxon>Salamandridae</taxon>
        <taxon>Pleurodelinae</taxon>
        <taxon>Pleurodeles</taxon>
    </lineage>
</organism>
<dbReference type="SUPFAM" id="SSF81296">
    <property type="entry name" value="E set domains"/>
    <property type="match status" value="1"/>
</dbReference>
<evidence type="ECO:0000313" key="12">
    <source>
        <dbReference type="Proteomes" id="UP001066276"/>
    </source>
</evidence>
<feature type="binding site" evidence="9">
    <location>
        <position position="339"/>
    </location>
    <ligand>
        <name>Ca(2+)</name>
        <dbReference type="ChEBI" id="CHEBI:29108"/>
    </ligand>
</feature>
<dbReference type="InterPro" id="IPR038765">
    <property type="entry name" value="Papain-like_cys_pep_sf"/>
</dbReference>
<dbReference type="InterPro" id="IPR013783">
    <property type="entry name" value="Ig-like_fold"/>
</dbReference>
<dbReference type="SUPFAM" id="SSF49309">
    <property type="entry name" value="Transglutaminase, two C-terminal domains"/>
    <property type="match status" value="2"/>
</dbReference>
<comment type="catalytic activity">
    <reaction evidence="7">
        <text>L-glutaminyl-[protein] + L-lysyl-[protein] = [protein]-L-lysyl-N(6)-5-L-glutamyl-[protein] + NH4(+)</text>
        <dbReference type="Rhea" id="RHEA:54816"/>
        <dbReference type="Rhea" id="RHEA-COMP:9752"/>
        <dbReference type="Rhea" id="RHEA-COMP:10207"/>
        <dbReference type="Rhea" id="RHEA-COMP:14005"/>
        <dbReference type="ChEBI" id="CHEBI:28938"/>
        <dbReference type="ChEBI" id="CHEBI:29969"/>
        <dbReference type="ChEBI" id="CHEBI:30011"/>
        <dbReference type="ChEBI" id="CHEBI:138370"/>
        <dbReference type="EC" id="2.3.2.13"/>
    </reaction>
</comment>